<evidence type="ECO:0000256" key="3">
    <source>
        <dbReference type="ARBA" id="ARBA00022679"/>
    </source>
</evidence>
<evidence type="ECO:0000313" key="7">
    <source>
        <dbReference type="EMBL" id="KAG5986510.1"/>
    </source>
</evidence>
<feature type="active site" description="Glycyl thioester intermediate" evidence="5">
    <location>
        <position position="455"/>
    </location>
</feature>
<reference evidence="7" key="1">
    <citation type="journal article" date="2020" name="bioRxiv">
        <title>Whole genome comparisons of ergot fungi reveals the divergence and evolution of species within the genus Claviceps are the result of varying mechanisms driving genome evolution and host range expansion.</title>
        <authorList>
            <person name="Wyka S.A."/>
            <person name="Mondo S.J."/>
            <person name="Liu M."/>
            <person name="Dettman J."/>
            <person name="Nalam V."/>
            <person name="Broders K.D."/>
        </authorList>
    </citation>
    <scope>NUCLEOTIDE SEQUENCE</scope>
    <source>
        <strain evidence="7">CCC 602</strain>
    </source>
</reference>
<dbReference type="FunFam" id="3.30.2410.10:FF:000003">
    <property type="entry name" value="probable E3 ubiquitin-protein ligase HERC4 isoform X1"/>
    <property type="match status" value="1"/>
</dbReference>
<dbReference type="PANTHER" id="PTHR45700:SF8">
    <property type="entry name" value="HECT-TYPE E3 UBIQUITIN TRANSFERASE"/>
    <property type="match status" value="1"/>
</dbReference>
<keyword evidence="8" id="KW-1185">Reference proteome</keyword>
<sequence>MLLLGDIQFRVDYFSDRLDAMEVPVSWISFTSTRQMHHLLDHPYLFTPETLVSFFRAINFSRMSRTFEESSSLKTRMAAIVDPGSLVTNTHHKHILMDLLKIASSRYLVLSISRSHVLRDAFDQLWRRQERELLRPLKVHLGEGGGGEEGFDSGGVQQEFFRMAIAECLDPEYGAFTVDSRTRMTWFVPGSLVEEWKFEMIGLLMSLAVYNGLTLPITFPKAFYRKLLGQPVEELYHIADGWPELASGLTALQEWDEEDGSIEDVFARTYEFSISAFGGEVTLPMTKRDSVWPQGIPKPPAKSSLAAVADSDAPLVTNENRDEYVSDYVRYLTDVSIRPQFRAFERGFRACLDAKSLSLLTPAILQSLVEGVQEIDISELRRHARYVGWDSSHRTVKDFWSIVKRFDDSMKRKLLEFVTASDRVPVGGMKNVQFVIQKNGEEEGDGGHLPSAYTCYGTLLLPEYRDREALRERLNMALENAQGFGFA</sequence>
<dbReference type="Pfam" id="PF00632">
    <property type="entry name" value="HECT"/>
    <property type="match status" value="1"/>
</dbReference>
<feature type="domain" description="HECT" evidence="6">
    <location>
        <begin position="129"/>
        <end position="487"/>
    </location>
</feature>
<keyword evidence="4 5" id="KW-0833">Ubl conjugation pathway</keyword>
<evidence type="ECO:0000256" key="5">
    <source>
        <dbReference type="PROSITE-ProRule" id="PRU00104"/>
    </source>
</evidence>
<name>A0A9P7SVG1_9HYPO</name>
<protein>
    <recommendedName>
        <fullName evidence="2">HECT-type E3 ubiquitin transferase</fullName>
        <ecNumber evidence="2">2.3.2.26</ecNumber>
    </recommendedName>
</protein>
<proteinExistence type="predicted"/>
<dbReference type="InterPro" id="IPR035983">
    <property type="entry name" value="Hect_E3_ubiquitin_ligase"/>
</dbReference>
<dbReference type="GO" id="GO:0000209">
    <property type="term" value="P:protein polyubiquitination"/>
    <property type="evidence" value="ECO:0007669"/>
    <property type="project" value="InterPro"/>
</dbReference>
<dbReference type="GO" id="GO:0061630">
    <property type="term" value="F:ubiquitin protein ligase activity"/>
    <property type="evidence" value="ECO:0007669"/>
    <property type="project" value="UniProtKB-EC"/>
</dbReference>
<accession>A0A9P7SVG1</accession>
<evidence type="ECO:0000256" key="1">
    <source>
        <dbReference type="ARBA" id="ARBA00000885"/>
    </source>
</evidence>
<comment type="caution">
    <text evidence="7">The sequence shown here is derived from an EMBL/GenBank/DDBJ whole genome shotgun (WGS) entry which is preliminary data.</text>
</comment>
<gene>
    <name evidence="7" type="ORF">E4U43_005476</name>
</gene>
<dbReference type="Proteomes" id="UP000748025">
    <property type="component" value="Unassembled WGS sequence"/>
</dbReference>
<dbReference type="EC" id="2.3.2.26" evidence="2"/>
<keyword evidence="3" id="KW-0808">Transferase</keyword>
<comment type="catalytic activity">
    <reaction evidence="1">
        <text>S-ubiquitinyl-[E2 ubiquitin-conjugating enzyme]-L-cysteine + [acceptor protein]-L-lysine = [E2 ubiquitin-conjugating enzyme]-L-cysteine + N(6)-ubiquitinyl-[acceptor protein]-L-lysine.</text>
        <dbReference type="EC" id="2.3.2.26"/>
    </reaction>
</comment>
<dbReference type="PROSITE" id="PS50237">
    <property type="entry name" value="HECT"/>
    <property type="match status" value="1"/>
</dbReference>
<dbReference type="InterPro" id="IPR044611">
    <property type="entry name" value="E3A/B/C-like"/>
</dbReference>
<dbReference type="Gene3D" id="3.30.2160.10">
    <property type="entry name" value="Hect, E3 ligase catalytic domain"/>
    <property type="match status" value="1"/>
</dbReference>
<dbReference type="SUPFAM" id="SSF56204">
    <property type="entry name" value="Hect, E3 ligase catalytic domain"/>
    <property type="match status" value="1"/>
</dbReference>
<dbReference type="AlphaFoldDB" id="A0A9P7SVG1"/>
<dbReference type="Gene3D" id="3.30.2410.10">
    <property type="entry name" value="Hect, E3 ligase catalytic domain"/>
    <property type="match status" value="1"/>
</dbReference>
<evidence type="ECO:0000259" key="6">
    <source>
        <dbReference type="PROSITE" id="PS50237"/>
    </source>
</evidence>
<dbReference type="EMBL" id="SRPW01003609">
    <property type="protein sequence ID" value="KAG5986510.1"/>
    <property type="molecule type" value="Genomic_DNA"/>
</dbReference>
<dbReference type="InterPro" id="IPR000569">
    <property type="entry name" value="HECT_dom"/>
</dbReference>
<dbReference type="OrthoDB" id="5981550at2759"/>
<dbReference type="SMART" id="SM00119">
    <property type="entry name" value="HECTc"/>
    <property type="match status" value="1"/>
</dbReference>
<evidence type="ECO:0000313" key="8">
    <source>
        <dbReference type="Proteomes" id="UP000748025"/>
    </source>
</evidence>
<dbReference type="Gene3D" id="3.90.1750.10">
    <property type="entry name" value="Hect, E3 ligase catalytic domains"/>
    <property type="match status" value="1"/>
</dbReference>
<organism evidence="7 8">
    <name type="scientific">Claviceps pusilla</name>
    <dbReference type="NCBI Taxonomy" id="123648"/>
    <lineage>
        <taxon>Eukaryota</taxon>
        <taxon>Fungi</taxon>
        <taxon>Dikarya</taxon>
        <taxon>Ascomycota</taxon>
        <taxon>Pezizomycotina</taxon>
        <taxon>Sordariomycetes</taxon>
        <taxon>Hypocreomycetidae</taxon>
        <taxon>Hypocreales</taxon>
        <taxon>Clavicipitaceae</taxon>
        <taxon>Claviceps</taxon>
    </lineage>
</organism>
<evidence type="ECO:0000256" key="2">
    <source>
        <dbReference type="ARBA" id="ARBA00012485"/>
    </source>
</evidence>
<dbReference type="PANTHER" id="PTHR45700">
    <property type="entry name" value="UBIQUITIN-PROTEIN LIGASE E3C"/>
    <property type="match status" value="1"/>
</dbReference>
<evidence type="ECO:0000256" key="4">
    <source>
        <dbReference type="ARBA" id="ARBA00022786"/>
    </source>
</evidence>